<dbReference type="PANTHER" id="PTHR19282">
    <property type="entry name" value="TETRASPANIN"/>
    <property type="match status" value="1"/>
</dbReference>
<protein>
    <recommendedName>
        <fullName evidence="8">Tetraspanin-31</fullName>
    </recommendedName>
</protein>
<dbReference type="Pfam" id="PF00335">
    <property type="entry name" value="Tetraspanin"/>
    <property type="match status" value="1"/>
</dbReference>
<dbReference type="InterPro" id="IPR018499">
    <property type="entry name" value="Tetraspanin/Peripherin"/>
</dbReference>
<proteinExistence type="predicted"/>
<dbReference type="Proteomes" id="UP001292094">
    <property type="component" value="Unassembled WGS sequence"/>
</dbReference>
<dbReference type="PANTHER" id="PTHR19282:SF452">
    <property type="entry name" value="LD03691P"/>
    <property type="match status" value="1"/>
</dbReference>
<evidence type="ECO:0000313" key="6">
    <source>
        <dbReference type="EMBL" id="KAK4308922.1"/>
    </source>
</evidence>
<evidence type="ECO:0008006" key="8">
    <source>
        <dbReference type="Google" id="ProtNLM"/>
    </source>
</evidence>
<name>A0AAE1PKR6_9EUCA</name>
<gene>
    <name evidence="6" type="ORF">Pmani_019416</name>
</gene>
<feature type="transmembrane region" description="Helical" evidence="5">
    <location>
        <begin position="198"/>
        <end position="220"/>
    </location>
</feature>
<sequence length="238" mass="26229">MCGGFTCSKNSLLALNILYVVVSFIMIGVAAAAKVASFITSLSLVSGIIACGVFLLLISIVGLIGASKHHQVMLFFYMIVLFIIFIIQFSVACACLAINEKQQDVVARQGWISSGEQIQHDAQTFFGCCGYDYHYNDTSNTPIYLPHATCKDITNKQTKQPCCDKEVSEENCCPFNATEYVCNCETCSQPIHNAMQRGFNLVGGIGLFFSFTEVIGFLIAKNYRHQIDPRANIQSLLQ</sequence>
<dbReference type="GO" id="GO:0016020">
    <property type="term" value="C:membrane"/>
    <property type="evidence" value="ECO:0007669"/>
    <property type="project" value="UniProtKB-SubCell"/>
</dbReference>
<evidence type="ECO:0000256" key="3">
    <source>
        <dbReference type="ARBA" id="ARBA00022989"/>
    </source>
</evidence>
<comment type="subcellular location">
    <subcellularLocation>
        <location evidence="1">Membrane</location>
        <topology evidence="1">Multi-pass membrane protein</topology>
    </subcellularLocation>
</comment>
<feature type="transmembrane region" description="Helical" evidence="5">
    <location>
        <begin position="38"/>
        <end position="63"/>
    </location>
</feature>
<keyword evidence="2 5" id="KW-0812">Transmembrane</keyword>
<evidence type="ECO:0000256" key="1">
    <source>
        <dbReference type="ARBA" id="ARBA00004141"/>
    </source>
</evidence>
<keyword evidence="3 5" id="KW-1133">Transmembrane helix</keyword>
<keyword evidence="7" id="KW-1185">Reference proteome</keyword>
<dbReference type="AlphaFoldDB" id="A0AAE1PKR6"/>
<organism evidence="6 7">
    <name type="scientific">Petrolisthes manimaculis</name>
    <dbReference type="NCBI Taxonomy" id="1843537"/>
    <lineage>
        <taxon>Eukaryota</taxon>
        <taxon>Metazoa</taxon>
        <taxon>Ecdysozoa</taxon>
        <taxon>Arthropoda</taxon>
        <taxon>Crustacea</taxon>
        <taxon>Multicrustacea</taxon>
        <taxon>Malacostraca</taxon>
        <taxon>Eumalacostraca</taxon>
        <taxon>Eucarida</taxon>
        <taxon>Decapoda</taxon>
        <taxon>Pleocyemata</taxon>
        <taxon>Anomura</taxon>
        <taxon>Galatheoidea</taxon>
        <taxon>Porcellanidae</taxon>
        <taxon>Petrolisthes</taxon>
    </lineage>
</organism>
<reference evidence="6" key="1">
    <citation type="submission" date="2023-11" db="EMBL/GenBank/DDBJ databases">
        <title>Genome assemblies of two species of porcelain crab, Petrolisthes cinctipes and Petrolisthes manimaculis (Anomura: Porcellanidae).</title>
        <authorList>
            <person name="Angst P."/>
        </authorList>
    </citation>
    <scope>NUCLEOTIDE SEQUENCE</scope>
    <source>
        <strain evidence="6">PB745_02</strain>
        <tissue evidence="6">Gill</tissue>
    </source>
</reference>
<evidence type="ECO:0000256" key="4">
    <source>
        <dbReference type="ARBA" id="ARBA00023136"/>
    </source>
</evidence>
<feature type="transmembrane region" description="Helical" evidence="5">
    <location>
        <begin position="75"/>
        <end position="99"/>
    </location>
</feature>
<accession>A0AAE1PKR6</accession>
<evidence type="ECO:0000256" key="5">
    <source>
        <dbReference type="SAM" id="Phobius"/>
    </source>
</evidence>
<keyword evidence="4 5" id="KW-0472">Membrane</keyword>
<evidence type="ECO:0000256" key="2">
    <source>
        <dbReference type="ARBA" id="ARBA00022692"/>
    </source>
</evidence>
<dbReference type="EMBL" id="JAWZYT010001826">
    <property type="protein sequence ID" value="KAK4308922.1"/>
    <property type="molecule type" value="Genomic_DNA"/>
</dbReference>
<dbReference type="PRINTS" id="PR00259">
    <property type="entry name" value="TMFOUR"/>
</dbReference>
<evidence type="ECO:0000313" key="7">
    <source>
        <dbReference type="Proteomes" id="UP001292094"/>
    </source>
</evidence>
<comment type="caution">
    <text evidence="6">The sequence shown here is derived from an EMBL/GenBank/DDBJ whole genome shotgun (WGS) entry which is preliminary data.</text>
</comment>
<feature type="transmembrane region" description="Helical" evidence="5">
    <location>
        <begin position="12"/>
        <end position="32"/>
    </location>
</feature>